<dbReference type="OrthoDB" id="6155768at2759"/>
<dbReference type="EMBL" id="KB097753">
    <property type="protein sequence ID" value="ESN90423.1"/>
    <property type="molecule type" value="Genomic_DNA"/>
</dbReference>
<feature type="domain" description="C3H1-type" evidence="2">
    <location>
        <begin position="191"/>
        <end position="214"/>
    </location>
</feature>
<organism evidence="4 5">
    <name type="scientific">Helobdella robusta</name>
    <name type="common">Californian leech</name>
    <dbReference type="NCBI Taxonomy" id="6412"/>
    <lineage>
        <taxon>Eukaryota</taxon>
        <taxon>Metazoa</taxon>
        <taxon>Spiralia</taxon>
        <taxon>Lophotrochozoa</taxon>
        <taxon>Annelida</taxon>
        <taxon>Clitellata</taxon>
        <taxon>Hirudinea</taxon>
        <taxon>Rhynchobdellida</taxon>
        <taxon>Glossiphoniidae</taxon>
        <taxon>Helobdella</taxon>
    </lineage>
</organism>
<reference evidence="3 5" key="2">
    <citation type="journal article" date="2013" name="Nature">
        <title>Insights into bilaterian evolution from three spiralian genomes.</title>
        <authorList>
            <person name="Simakov O."/>
            <person name="Marletaz F."/>
            <person name="Cho S.J."/>
            <person name="Edsinger-Gonzales E."/>
            <person name="Havlak P."/>
            <person name="Hellsten U."/>
            <person name="Kuo D.H."/>
            <person name="Larsson T."/>
            <person name="Lv J."/>
            <person name="Arendt D."/>
            <person name="Savage R."/>
            <person name="Osoegawa K."/>
            <person name="de Jong P."/>
            <person name="Grimwood J."/>
            <person name="Chapman J.A."/>
            <person name="Shapiro H."/>
            <person name="Aerts A."/>
            <person name="Otillar R.P."/>
            <person name="Terry A.Y."/>
            <person name="Boore J.L."/>
            <person name="Grigoriev I.V."/>
            <person name="Lindberg D.R."/>
            <person name="Seaver E.C."/>
            <person name="Weisblat D.A."/>
            <person name="Putnam N.H."/>
            <person name="Rokhsar D.S."/>
        </authorList>
    </citation>
    <scope>NUCLEOTIDE SEQUENCE</scope>
</reference>
<evidence type="ECO:0000313" key="3">
    <source>
        <dbReference type="EMBL" id="ESN90423.1"/>
    </source>
</evidence>
<name>T1EXQ9_HELRO</name>
<dbReference type="KEGG" id="hro:HELRODRAFT_166090"/>
<accession>T1EXQ9</accession>
<evidence type="ECO:0000313" key="4">
    <source>
        <dbReference type="EnsemblMetazoa" id="HelroP166090"/>
    </source>
</evidence>
<proteinExistence type="predicted"/>
<keyword evidence="1" id="KW-0863">Zinc-finger</keyword>
<dbReference type="RefSeq" id="XP_009031364.1">
    <property type="nucleotide sequence ID" value="XM_009033116.1"/>
</dbReference>
<reference evidence="5" key="1">
    <citation type="submission" date="2012-12" db="EMBL/GenBank/DDBJ databases">
        <authorList>
            <person name="Hellsten U."/>
            <person name="Grimwood J."/>
            <person name="Chapman J.A."/>
            <person name="Shapiro H."/>
            <person name="Aerts A."/>
            <person name="Otillar R.P."/>
            <person name="Terry A.Y."/>
            <person name="Boore J.L."/>
            <person name="Simakov O."/>
            <person name="Marletaz F."/>
            <person name="Cho S.-J."/>
            <person name="Edsinger-Gonzales E."/>
            <person name="Havlak P."/>
            <person name="Kuo D.-H."/>
            <person name="Larsson T."/>
            <person name="Lv J."/>
            <person name="Arendt D."/>
            <person name="Savage R."/>
            <person name="Osoegawa K."/>
            <person name="de Jong P."/>
            <person name="Lindberg D.R."/>
            <person name="Seaver E.C."/>
            <person name="Weisblat D.A."/>
            <person name="Putnam N.H."/>
            <person name="Grigoriev I.V."/>
            <person name="Rokhsar D.S."/>
        </authorList>
    </citation>
    <scope>NUCLEOTIDE SEQUENCE</scope>
</reference>
<dbReference type="PANTHER" id="PTHR45740:SF4">
    <property type="entry name" value="PROTEIN MONO-ADP-RIBOSYLTRANSFERASE PARP11"/>
    <property type="match status" value="1"/>
</dbReference>
<dbReference type="Proteomes" id="UP000015101">
    <property type="component" value="Unassembled WGS sequence"/>
</dbReference>
<dbReference type="HOGENOM" id="CLU_726243_0_0_1"/>
<protein>
    <recommendedName>
        <fullName evidence="2">C3H1-type domain-containing protein</fullName>
    </recommendedName>
</protein>
<dbReference type="CTD" id="20201359"/>
<dbReference type="InterPro" id="IPR051712">
    <property type="entry name" value="ARTD-AVP"/>
</dbReference>
<dbReference type="PANTHER" id="PTHR45740">
    <property type="entry name" value="POLY [ADP-RIBOSE] POLYMERASE"/>
    <property type="match status" value="1"/>
</dbReference>
<dbReference type="GeneID" id="20201359"/>
<dbReference type="AlphaFoldDB" id="T1EXQ9"/>
<dbReference type="GO" id="GO:0008270">
    <property type="term" value="F:zinc ion binding"/>
    <property type="evidence" value="ECO:0007669"/>
    <property type="project" value="UniProtKB-KW"/>
</dbReference>
<keyword evidence="1" id="KW-0479">Metal-binding</keyword>
<evidence type="ECO:0000313" key="5">
    <source>
        <dbReference type="Proteomes" id="UP000015101"/>
    </source>
</evidence>
<evidence type="ECO:0000259" key="2">
    <source>
        <dbReference type="PROSITE" id="PS50103"/>
    </source>
</evidence>
<reference evidence="4" key="3">
    <citation type="submission" date="2015-06" db="UniProtKB">
        <authorList>
            <consortium name="EnsemblMetazoa"/>
        </authorList>
    </citation>
    <scope>IDENTIFICATION</scope>
</reference>
<sequence>MANNDEPNLERVIGRMLSKPYCGRVFFTHLSKMSPEDFSDDPSYFPIVKLWFRGKSDYFATFTTDEQNNRIVVIRVRFKKAKLCWRYQLKNKTLVNNLKIQLLNDSNYNANIKLDDEVADEYCKDKNCKHLHLCKGFLDESCSGDKCELNHSIFDDEQCMDVLENFNLNVDTIKKHSDLVLEVIKVSQLHICHYYNRLGSCNNEDSCDRLHICPKFVTGNCARNESTEKCCNLSHKLTSTHSLRLYNTFDIWYNPDNVISVLLQILLECESSKRAPLVSKQTRIYLPRLKGLEIVKQFIKKLESPNSSPQENLEISGLAAQAASCKSTVINQKILPVEWQFKMADCWENFDEDLNHKIEVAYSDPNNEELRIKVENQLIFF</sequence>
<dbReference type="InParanoid" id="T1EXQ9"/>
<keyword evidence="5" id="KW-1185">Reference proteome</keyword>
<keyword evidence="1" id="KW-0862">Zinc</keyword>
<dbReference type="PROSITE" id="PS50103">
    <property type="entry name" value="ZF_C3H1"/>
    <property type="match status" value="1"/>
</dbReference>
<dbReference type="EMBL" id="AMQM01002253">
    <property type="status" value="NOT_ANNOTATED_CDS"/>
    <property type="molecule type" value="Genomic_DNA"/>
</dbReference>
<gene>
    <name evidence="4" type="primary">20201359</name>
    <name evidence="3" type="ORF">HELRODRAFT_166090</name>
</gene>
<evidence type="ECO:0000256" key="1">
    <source>
        <dbReference type="PROSITE-ProRule" id="PRU00723"/>
    </source>
</evidence>
<dbReference type="EnsemblMetazoa" id="HelroT166090">
    <property type="protein sequence ID" value="HelroP166090"/>
    <property type="gene ID" value="HelroG166090"/>
</dbReference>
<feature type="zinc finger region" description="C3H1-type" evidence="1">
    <location>
        <begin position="191"/>
        <end position="214"/>
    </location>
</feature>
<dbReference type="InterPro" id="IPR000571">
    <property type="entry name" value="Znf_CCCH"/>
</dbReference>